<feature type="transmembrane region" description="Helical" evidence="4">
    <location>
        <begin position="250"/>
        <end position="270"/>
    </location>
</feature>
<evidence type="ECO:0000313" key="5">
    <source>
        <dbReference type="EMBL" id="CAE8655943.1"/>
    </source>
</evidence>
<feature type="repeat" description="ANK" evidence="3">
    <location>
        <begin position="193"/>
        <end position="225"/>
    </location>
</feature>
<dbReference type="PROSITE" id="PS50297">
    <property type="entry name" value="ANK_REP_REGION"/>
    <property type="match status" value="1"/>
</dbReference>
<evidence type="ECO:0000256" key="2">
    <source>
        <dbReference type="ARBA" id="ARBA00023043"/>
    </source>
</evidence>
<evidence type="ECO:0000313" key="6">
    <source>
        <dbReference type="Proteomes" id="UP000626109"/>
    </source>
</evidence>
<evidence type="ECO:0000256" key="4">
    <source>
        <dbReference type="SAM" id="Phobius"/>
    </source>
</evidence>
<dbReference type="InterPro" id="IPR036770">
    <property type="entry name" value="Ankyrin_rpt-contain_sf"/>
</dbReference>
<dbReference type="InterPro" id="IPR050776">
    <property type="entry name" value="Ank_Repeat/CDKN_Inhibitor"/>
</dbReference>
<dbReference type="Gene3D" id="1.25.40.20">
    <property type="entry name" value="Ankyrin repeat-containing domain"/>
    <property type="match status" value="2"/>
</dbReference>
<evidence type="ECO:0000256" key="1">
    <source>
        <dbReference type="ARBA" id="ARBA00022737"/>
    </source>
</evidence>
<keyword evidence="4" id="KW-1133">Transmembrane helix</keyword>
<sequence>MVLSLSVLADWAARKGLPGEAVEEEEGVKGVREPTFFEKTLVARGSPDWLWQANNEKALLDCMMADEPDLELAMALLKRPKVNVNYADPEFGLTCCHYACKLGLMELLLLFFQNKAKPAPDKLGNMPEHLAARAGHTDLVRLMMNRVKEAKGNFDKANSFGWTALHYACANGQTQAAKLLAYAKCSIYARDEQGITPAMWAAKNGHASTLHELLEIGFDLEKRDYQGLRVADHAQGNLHMRARFLVSLKVMFFCCCYLLLFVLLIFVDALSDCKDCLRREGVTRL</sequence>
<dbReference type="EMBL" id="CAJNNW010013899">
    <property type="protein sequence ID" value="CAE8655943.1"/>
    <property type="molecule type" value="Genomic_DNA"/>
</dbReference>
<proteinExistence type="predicted"/>
<feature type="repeat" description="ANK" evidence="3">
    <location>
        <begin position="160"/>
        <end position="192"/>
    </location>
</feature>
<dbReference type="SMART" id="SM00248">
    <property type="entry name" value="ANK"/>
    <property type="match status" value="5"/>
</dbReference>
<keyword evidence="4" id="KW-0472">Membrane</keyword>
<dbReference type="SUPFAM" id="SSF48403">
    <property type="entry name" value="Ankyrin repeat"/>
    <property type="match status" value="1"/>
</dbReference>
<dbReference type="AlphaFoldDB" id="A0A813ISH9"/>
<keyword evidence="2 3" id="KW-0040">ANK repeat</keyword>
<dbReference type="PROSITE" id="PS50088">
    <property type="entry name" value="ANK_REPEAT"/>
    <property type="match status" value="2"/>
</dbReference>
<keyword evidence="1" id="KW-0677">Repeat</keyword>
<evidence type="ECO:0000256" key="3">
    <source>
        <dbReference type="PROSITE-ProRule" id="PRU00023"/>
    </source>
</evidence>
<comment type="caution">
    <text evidence="5">The sequence shown here is derived from an EMBL/GenBank/DDBJ whole genome shotgun (WGS) entry which is preliminary data.</text>
</comment>
<dbReference type="InterPro" id="IPR002110">
    <property type="entry name" value="Ankyrin_rpt"/>
</dbReference>
<dbReference type="PANTHER" id="PTHR24201">
    <property type="entry name" value="ANK_REP_REGION DOMAIN-CONTAINING PROTEIN"/>
    <property type="match status" value="1"/>
</dbReference>
<name>A0A813ISH9_POLGL</name>
<gene>
    <name evidence="5" type="ORF">PGLA2088_LOCUS11915</name>
</gene>
<reference evidence="5" key="1">
    <citation type="submission" date="2021-02" db="EMBL/GenBank/DDBJ databases">
        <authorList>
            <person name="Dougan E. K."/>
            <person name="Rhodes N."/>
            <person name="Thang M."/>
            <person name="Chan C."/>
        </authorList>
    </citation>
    <scope>NUCLEOTIDE SEQUENCE</scope>
</reference>
<accession>A0A813ISH9</accession>
<keyword evidence="4" id="KW-0812">Transmembrane</keyword>
<protein>
    <submittedName>
        <fullName evidence="5">Uncharacterized protein</fullName>
    </submittedName>
</protein>
<dbReference type="Pfam" id="PF12796">
    <property type="entry name" value="Ank_2"/>
    <property type="match status" value="2"/>
</dbReference>
<dbReference type="Proteomes" id="UP000626109">
    <property type="component" value="Unassembled WGS sequence"/>
</dbReference>
<organism evidence="5 6">
    <name type="scientific">Polarella glacialis</name>
    <name type="common">Dinoflagellate</name>
    <dbReference type="NCBI Taxonomy" id="89957"/>
    <lineage>
        <taxon>Eukaryota</taxon>
        <taxon>Sar</taxon>
        <taxon>Alveolata</taxon>
        <taxon>Dinophyceae</taxon>
        <taxon>Suessiales</taxon>
        <taxon>Suessiaceae</taxon>
        <taxon>Polarella</taxon>
    </lineage>
</organism>